<dbReference type="VEuPathDB" id="MicrosporidiaDB:THOM_0672"/>
<dbReference type="PANTHER" id="PTHR14305">
    <property type="entry name" value="E3 UBIQUITIN-PROTEIN LIGASE CCNB1IP1"/>
    <property type="match status" value="1"/>
</dbReference>
<dbReference type="GO" id="GO:0000795">
    <property type="term" value="C:synaptonemal complex"/>
    <property type="evidence" value="ECO:0007669"/>
    <property type="project" value="InterPro"/>
</dbReference>
<gene>
    <name evidence="2" type="ORF">THOM_0672</name>
</gene>
<evidence type="ECO:0000313" key="3">
    <source>
        <dbReference type="Proteomes" id="UP000011185"/>
    </source>
</evidence>
<dbReference type="InParanoid" id="L7JYH3"/>
<reference evidence="2 3" key="1">
    <citation type="journal article" date="2012" name="PLoS Pathog.">
        <title>The genome of the obligate intracellular parasite Trachipleistophora hominis: new insights into microsporidian genome dynamics and reductive evolution.</title>
        <authorList>
            <person name="Heinz E."/>
            <person name="Williams T.A."/>
            <person name="Nakjang S."/>
            <person name="Noel C.J."/>
            <person name="Swan D.C."/>
            <person name="Goldberg A.V."/>
            <person name="Harris S.R."/>
            <person name="Weinmaier T."/>
            <person name="Markert S."/>
            <person name="Becher D."/>
            <person name="Bernhardt J."/>
            <person name="Dagan T."/>
            <person name="Hacker C."/>
            <person name="Lucocq J.M."/>
            <person name="Schweder T."/>
            <person name="Rattei T."/>
            <person name="Hall N."/>
            <person name="Hirt R.P."/>
            <person name="Embley T.M."/>
        </authorList>
    </citation>
    <scope>NUCLEOTIDE SEQUENCE [LARGE SCALE GENOMIC DNA]</scope>
</reference>
<dbReference type="EMBL" id="JH993854">
    <property type="protein sequence ID" value="ELQ76360.1"/>
    <property type="molecule type" value="Genomic_DNA"/>
</dbReference>
<protein>
    <submittedName>
        <fullName evidence="2">Cyanophycin synthase (L-arginine-adding)</fullName>
        <ecNumber evidence="2">6.3.2.-</ecNumber>
    </submittedName>
</protein>
<accession>L7JYH3</accession>
<dbReference type="Proteomes" id="UP000011185">
    <property type="component" value="Unassembled WGS sequence"/>
</dbReference>
<dbReference type="HOGENOM" id="CLU_049340_3_1_1"/>
<dbReference type="OMA" id="EHMYQEY"/>
<name>L7JYH3_TRAHO</name>
<keyword evidence="3" id="KW-1185">Reference proteome</keyword>
<sequence length="185" mass="21768">MHLRCNNLRCHTTIQKYILITPCSHIYCESCSPKIQSMQMCIACKTTIRPDDLIVQELTKPPSIVGYPPDDILECARDAISFWMYQAQQQEYVMKSMAENTRADAEKAAQDLKACRLKAAIEKRNMKSRVRKLESSLKRERENVYDLSMMLREKADEYKRQQMRRERKEMNMMSYEGCDSTCEEQ</sequence>
<dbReference type="OrthoDB" id="441210at2759"/>
<evidence type="ECO:0000313" key="2">
    <source>
        <dbReference type="EMBL" id="ELQ76360.1"/>
    </source>
</evidence>
<dbReference type="GO" id="GO:0061630">
    <property type="term" value="F:ubiquitin protein ligase activity"/>
    <property type="evidence" value="ECO:0007669"/>
    <property type="project" value="InterPro"/>
</dbReference>
<dbReference type="GO" id="GO:0016874">
    <property type="term" value="F:ligase activity"/>
    <property type="evidence" value="ECO:0007669"/>
    <property type="project" value="UniProtKB-KW"/>
</dbReference>
<evidence type="ECO:0000256" key="1">
    <source>
        <dbReference type="SAM" id="Coils"/>
    </source>
</evidence>
<dbReference type="InterPro" id="IPR042448">
    <property type="entry name" value="CCNB1IP1"/>
</dbReference>
<feature type="coiled-coil region" evidence="1">
    <location>
        <begin position="123"/>
        <end position="171"/>
    </location>
</feature>
<dbReference type="GO" id="GO:0007131">
    <property type="term" value="P:reciprocal meiotic recombination"/>
    <property type="evidence" value="ECO:0007669"/>
    <property type="project" value="InterPro"/>
</dbReference>
<dbReference type="EC" id="6.3.2.-" evidence="2"/>
<keyword evidence="2" id="KW-0436">Ligase</keyword>
<dbReference type="AlphaFoldDB" id="L7JYH3"/>
<keyword evidence="1" id="KW-0175">Coiled coil</keyword>
<proteinExistence type="predicted"/>
<organism evidence="2 3">
    <name type="scientific">Trachipleistophora hominis</name>
    <name type="common">Microsporidian parasite</name>
    <dbReference type="NCBI Taxonomy" id="72359"/>
    <lineage>
        <taxon>Eukaryota</taxon>
        <taxon>Fungi</taxon>
        <taxon>Fungi incertae sedis</taxon>
        <taxon>Microsporidia</taxon>
        <taxon>Pleistophoridae</taxon>
        <taxon>Trachipleistophora</taxon>
    </lineage>
</organism>
<dbReference type="PANTHER" id="PTHR14305:SF0">
    <property type="entry name" value="E3 UBIQUITIN-PROTEIN LIGASE CCNB1IP1"/>
    <property type="match status" value="1"/>
</dbReference>